<keyword evidence="2" id="KW-1185">Reference proteome</keyword>
<gene>
    <name evidence="1" type="ORF">ACEZDG_28935</name>
</gene>
<accession>A0ABV6VHU2</accession>
<dbReference type="SUPFAM" id="SSF161098">
    <property type="entry name" value="MetI-like"/>
    <property type="match status" value="2"/>
</dbReference>
<evidence type="ECO:0000313" key="1">
    <source>
        <dbReference type="EMBL" id="MFC1413300.1"/>
    </source>
</evidence>
<protein>
    <submittedName>
        <fullName evidence="1">ABC transporter permease</fullName>
    </submittedName>
</protein>
<comment type="caution">
    <text evidence="1">The sequence shown here is derived from an EMBL/GenBank/DDBJ whole genome shotgun (WGS) entry which is preliminary data.</text>
</comment>
<dbReference type="Proteomes" id="UP001592582">
    <property type="component" value="Unassembled WGS sequence"/>
</dbReference>
<sequence length="585" mass="63517">MPFRTSGPAASRASLPSRAAGRLARTTWVDLVVAAAVLVLLYLTLRVGQGTTVRFSTSQSAKVDTDPARLPYDAARSLLRMFVALAASVVFTFVYAYTAARSRRLERILIPALDILQSVPVLGFLTVAVSGFIALFPGSMLGLECASIFAIFTSQAWNMTFGFYYSLTAMPRELDELSRSLRFTRWMRFWKVELPSGAISLVWNGMMSFGGGWFFLVASEAISVNNKDYALPGVGSYAGAAIADGDLGKVGWAILTMAVMVIGVNFLFWRPLTAWAEKFKNEQSEATEVQRSYVLDLLRRSHWPRLLGYVLRPVGRGLGRAARILGTDDRPLTHDPARQRTGDIAFAVVAGGLILWGLAGLAEYLHDTSGLGVFGEPLLLGLATLGRVLLLVAAATVVWVPIGVRIGFSPKLTRIAQPVIQVLASFPANFLFPLAVWFFLRTGLSIDVGGILLMALGAQWYILFNTIAGAMSIPTDLREAMDDLGVHGWQRWRRLILPGIFPSYVTGGITASGGAWNASIVAEVVTFGGTTLTATGLGAYIAQATAGGDFPRLIAGVAVMSLYVVALNRLLWRRLYRLAETRYTL</sequence>
<name>A0ABV6VHU2_9ACTN</name>
<dbReference type="PROSITE" id="PS50928">
    <property type="entry name" value="ABC_TM1"/>
    <property type="match status" value="2"/>
</dbReference>
<dbReference type="PANTHER" id="PTHR42744:SF1">
    <property type="entry name" value="BINDING-PROTEIN-DEPENDENT TRANSPORT SYSTEMS INNER MEMBRANE COMPONENT"/>
    <property type="match status" value="1"/>
</dbReference>
<dbReference type="Pfam" id="PF00528">
    <property type="entry name" value="BPD_transp_1"/>
    <property type="match status" value="2"/>
</dbReference>
<dbReference type="Gene3D" id="1.10.3720.10">
    <property type="entry name" value="MetI-like"/>
    <property type="match status" value="2"/>
</dbReference>
<dbReference type="PANTHER" id="PTHR42744">
    <property type="entry name" value="BINDING-PROTEIN-DEPENDENT TRANSPORT SYSTEMS INNER MEMBRANE COMPONENT"/>
    <property type="match status" value="1"/>
</dbReference>
<dbReference type="InterPro" id="IPR035906">
    <property type="entry name" value="MetI-like_sf"/>
</dbReference>
<dbReference type="InterPro" id="IPR000515">
    <property type="entry name" value="MetI-like"/>
</dbReference>
<proteinExistence type="predicted"/>
<organism evidence="1 2">
    <name type="scientific">Streptacidiphilus alkalitolerans</name>
    <dbReference type="NCBI Taxonomy" id="3342712"/>
    <lineage>
        <taxon>Bacteria</taxon>
        <taxon>Bacillati</taxon>
        <taxon>Actinomycetota</taxon>
        <taxon>Actinomycetes</taxon>
        <taxon>Kitasatosporales</taxon>
        <taxon>Streptomycetaceae</taxon>
        <taxon>Streptacidiphilus</taxon>
    </lineage>
</organism>
<reference evidence="1 2" key="1">
    <citation type="submission" date="2024-09" db="EMBL/GenBank/DDBJ databases">
        <authorList>
            <person name="Lee S.D."/>
        </authorList>
    </citation>
    <scope>NUCLEOTIDE SEQUENCE [LARGE SCALE GENOMIC DNA]</scope>
    <source>
        <strain evidence="1 2">N1-1</strain>
    </source>
</reference>
<dbReference type="CDD" id="cd06261">
    <property type="entry name" value="TM_PBP2"/>
    <property type="match status" value="2"/>
</dbReference>
<dbReference type="EMBL" id="JBHEZX010000015">
    <property type="protein sequence ID" value="MFC1413300.1"/>
    <property type="molecule type" value="Genomic_DNA"/>
</dbReference>
<evidence type="ECO:0000313" key="2">
    <source>
        <dbReference type="Proteomes" id="UP001592582"/>
    </source>
</evidence>